<evidence type="ECO:0000256" key="4">
    <source>
        <dbReference type="ARBA" id="ARBA00022679"/>
    </source>
</evidence>
<dbReference type="InterPro" id="IPR038731">
    <property type="entry name" value="RgtA/B/C-like"/>
</dbReference>
<dbReference type="PANTHER" id="PTHR33908">
    <property type="entry name" value="MANNOSYLTRANSFERASE YKCB-RELATED"/>
    <property type="match status" value="1"/>
</dbReference>
<evidence type="ECO:0000313" key="10">
    <source>
        <dbReference type="EMBL" id="QKD42610.1"/>
    </source>
</evidence>
<feature type="transmembrane region" description="Helical" evidence="8">
    <location>
        <begin position="249"/>
        <end position="273"/>
    </location>
</feature>
<keyword evidence="7 8" id="KW-0472">Membrane</keyword>
<dbReference type="InterPro" id="IPR050297">
    <property type="entry name" value="LipidA_mod_glycosyltrf_83"/>
</dbReference>
<evidence type="ECO:0000256" key="7">
    <source>
        <dbReference type="ARBA" id="ARBA00023136"/>
    </source>
</evidence>
<sequence>MTASTAPRALSSRLPWTHPLFWFAAISLAHVAMRLLASPALKWDEAEQILWTQELALGYGPQPPLYTWLQWAMNQVFGPSVLALSLLKHGLLALTYSLMYLAGRELLDERGAFWASASMVLMPALGWYSVRDQTHTILVTAMACGAWWLLLRIVRRPRPLDFALLGLVCGFGMLAKYSFALVAGAMLLAALSVPEARRALLSRGWWWAPLVGLLVVLPHVAWLLSHLTEATSGTISKMNIQPENGLVKGLLRLLEGVVPSTLLLWALFALWAFRSAWWQRPLAPVSPPMHRVFVRYLGLVLLALAGMVVFAGVSNFKGRWILPLLCMAPLAAFSARPELQHHPRARRYTIAVATMAVILLVAAGIRPWFSGLRGEVDELNHPAIELADALRAAGYDGTSPIVASDHMLAGMLRVRFPDALVDACAPGEDEIPTCVADHLRRSVQRGQGLLLISRTDYVPSSWWDQAQARIAPRALQSIHLPFHMVRAGTPLAHYEYIWSPRGTQP</sequence>
<feature type="transmembrane region" description="Helical" evidence="8">
    <location>
        <begin position="163"/>
        <end position="193"/>
    </location>
</feature>
<dbReference type="EMBL" id="CP051298">
    <property type="protein sequence ID" value="QKD42610.1"/>
    <property type="molecule type" value="Genomic_DNA"/>
</dbReference>
<feature type="transmembrane region" description="Helical" evidence="8">
    <location>
        <begin position="111"/>
        <end position="128"/>
    </location>
</feature>
<keyword evidence="2" id="KW-1003">Cell membrane</keyword>
<keyword evidence="6 8" id="KW-1133">Transmembrane helix</keyword>
<reference evidence="10 11" key="1">
    <citation type="submission" date="2020-05" db="EMBL/GenBank/DDBJ databases">
        <title>Complete genome sequence of Alicycliphilus denitrificans DP3.</title>
        <authorList>
            <person name="Chen X."/>
        </authorList>
    </citation>
    <scope>NUCLEOTIDE SEQUENCE [LARGE SCALE GENOMIC DNA]</scope>
    <source>
        <strain evidence="10 11">DP3</strain>
    </source>
</reference>
<accession>A0A858ZP41</accession>
<feature type="transmembrane region" description="Helical" evidence="8">
    <location>
        <begin position="205"/>
        <end position="228"/>
    </location>
</feature>
<dbReference type="GO" id="GO:0016763">
    <property type="term" value="F:pentosyltransferase activity"/>
    <property type="evidence" value="ECO:0007669"/>
    <property type="project" value="TreeGrafter"/>
</dbReference>
<evidence type="ECO:0000256" key="3">
    <source>
        <dbReference type="ARBA" id="ARBA00022676"/>
    </source>
</evidence>
<feature type="transmembrane region" description="Helical" evidence="8">
    <location>
        <begin position="20"/>
        <end position="37"/>
    </location>
</feature>
<dbReference type="GO" id="GO:0009103">
    <property type="term" value="P:lipopolysaccharide biosynthetic process"/>
    <property type="evidence" value="ECO:0007669"/>
    <property type="project" value="UniProtKB-ARBA"/>
</dbReference>
<keyword evidence="5 8" id="KW-0812">Transmembrane</keyword>
<dbReference type="AlphaFoldDB" id="A0A858ZP41"/>
<feature type="transmembrane region" description="Helical" evidence="8">
    <location>
        <begin position="348"/>
        <end position="369"/>
    </location>
</feature>
<proteinExistence type="predicted"/>
<keyword evidence="3" id="KW-0328">Glycosyltransferase</keyword>
<comment type="subcellular location">
    <subcellularLocation>
        <location evidence="1">Cell membrane</location>
        <topology evidence="1">Multi-pass membrane protein</topology>
    </subcellularLocation>
</comment>
<evidence type="ECO:0000256" key="5">
    <source>
        <dbReference type="ARBA" id="ARBA00022692"/>
    </source>
</evidence>
<evidence type="ECO:0000313" key="11">
    <source>
        <dbReference type="Proteomes" id="UP000500755"/>
    </source>
</evidence>
<dbReference type="PANTHER" id="PTHR33908:SF11">
    <property type="entry name" value="MEMBRANE PROTEIN"/>
    <property type="match status" value="1"/>
</dbReference>
<feature type="transmembrane region" description="Helical" evidence="8">
    <location>
        <begin position="76"/>
        <end position="99"/>
    </location>
</feature>
<organism evidence="10 11">
    <name type="scientific">Alicycliphilus denitrificans</name>
    <dbReference type="NCBI Taxonomy" id="179636"/>
    <lineage>
        <taxon>Bacteria</taxon>
        <taxon>Pseudomonadati</taxon>
        <taxon>Pseudomonadota</taxon>
        <taxon>Betaproteobacteria</taxon>
        <taxon>Burkholderiales</taxon>
        <taxon>Comamonadaceae</taxon>
        <taxon>Alicycliphilus</taxon>
    </lineage>
</organism>
<evidence type="ECO:0000256" key="1">
    <source>
        <dbReference type="ARBA" id="ARBA00004651"/>
    </source>
</evidence>
<evidence type="ECO:0000256" key="6">
    <source>
        <dbReference type="ARBA" id="ARBA00022989"/>
    </source>
</evidence>
<keyword evidence="4 10" id="KW-0808">Transferase</keyword>
<dbReference type="GO" id="GO:0005886">
    <property type="term" value="C:plasma membrane"/>
    <property type="evidence" value="ECO:0007669"/>
    <property type="project" value="UniProtKB-SubCell"/>
</dbReference>
<evidence type="ECO:0000256" key="2">
    <source>
        <dbReference type="ARBA" id="ARBA00022475"/>
    </source>
</evidence>
<feature type="domain" description="Glycosyltransferase RgtA/B/C/D-like" evidence="9">
    <location>
        <begin position="62"/>
        <end position="222"/>
    </location>
</feature>
<name>A0A858ZP41_9BURK</name>
<feature type="transmembrane region" description="Helical" evidence="8">
    <location>
        <begin position="293"/>
        <end position="313"/>
    </location>
</feature>
<feature type="transmembrane region" description="Helical" evidence="8">
    <location>
        <begin position="134"/>
        <end position="151"/>
    </location>
</feature>
<evidence type="ECO:0000256" key="8">
    <source>
        <dbReference type="SAM" id="Phobius"/>
    </source>
</evidence>
<protein>
    <submittedName>
        <fullName evidence="10">Glycosyl transferase</fullName>
    </submittedName>
</protein>
<evidence type="ECO:0000259" key="9">
    <source>
        <dbReference type="Pfam" id="PF13231"/>
    </source>
</evidence>
<dbReference type="Proteomes" id="UP000500755">
    <property type="component" value="Chromosome"/>
</dbReference>
<dbReference type="RefSeq" id="WP_168727693.1">
    <property type="nucleotide sequence ID" value="NZ_CP051298.1"/>
</dbReference>
<gene>
    <name evidence="10" type="ORF">HF896_02890</name>
</gene>
<dbReference type="Pfam" id="PF13231">
    <property type="entry name" value="PMT_2"/>
    <property type="match status" value="1"/>
</dbReference>